<comment type="caution">
    <text evidence="1">The sequence shown here is derived from an EMBL/GenBank/DDBJ whole genome shotgun (WGS) entry which is preliminary data.</text>
</comment>
<gene>
    <name evidence="1" type="ORF">AVEN_261089_1</name>
</gene>
<keyword evidence="2" id="KW-1185">Reference proteome</keyword>
<sequence length="80" mass="8689">MEILESATNIRVFICDVHGNSEAEDCPLGLYQIHDRSPLPSSPTRNPAACQVIIIPRHHSQGDVAEWSESCCTCGIGTLP</sequence>
<organism evidence="1 2">
    <name type="scientific">Araneus ventricosus</name>
    <name type="common">Orbweaver spider</name>
    <name type="synonym">Epeira ventricosa</name>
    <dbReference type="NCBI Taxonomy" id="182803"/>
    <lineage>
        <taxon>Eukaryota</taxon>
        <taxon>Metazoa</taxon>
        <taxon>Ecdysozoa</taxon>
        <taxon>Arthropoda</taxon>
        <taxon>Chelicerata</taxon>
        <taxon>Arachnida</taxon>
        <taxon>Araneae</taxon>
        <taxon>Araneomorphae</taxon>
        <taxon>Entelegynae</taxon>
        <taxon>Araneoidea</taxon>
        <taxon>Araneidae</taxon>
        <taxon>Araneus</taxon>
    </lineage>
</organism>
<dbReference type="EMBL" id="BGPR01054904">
    <property type="protein sequence ID" value="GBO31580.1"/>
    <property type="molecule type" value="Genomic_DNA"/>
</dbReference>
<protein>
    <submittedName>
        <fullName evidence="1">Uncharacterized protein</fullName>
    </submittedName>
</protein>
<accession>A0A4Y2W615</accession>
<dbReference type="AlphaFoldDB" id="A0A4Y2W615"/>
<dbReference type="Proteomes" id="UP000499080">
    <property type="component" value="Unassembled WGS sequence"/>
</dbReference>
<reference evidence="1 2" key="1">
    <citation type="journal article" date="2019" name="Sci. Rep.">
        <title>Orb-weaving spider Araneus ventricosus genome elucidates the spidroin gene catalogue.</title>
        <authorList>
            <person name="Kono N."/>
            <person name="Nakamura H."/>
            <person name="Ohtoshi R."/>
            <person name="Moran D.A.P."/>
            <person name="Shinohara A."/>
            <person name="Yoshida Y."/>
            <person name="Fujiwara M."/>
            <person name="Mori M."/>
            <person name="Tomita M."/>
            <person name="Arakawa K."/>
        </authorList>
    </citation>
    <scope>NUCLEOTIDE SEQUENCE [LARGE SCALE GENOMIC DNA]</scope>
</reference>
<name>A0A4Y2W615_ARAVE</name>
<evidence type="ECO:0000313" key="1">
    <source>
        <dbReference type="EMBL" id="GBO31580.1"/>
    </source>
</evidence>
<proteinExistence type="predicted"/>
<evidence type="ECO:0000313" key="2">
    <source>
        <dbReference type="Proteomes" id="UP000499080"/>
    </source>
</evidence>